<organism evidence="14 15">
    <name type="scientific">Morus notabilis</name>
    <dbReference type="NCBI Taxonomy" id="981085"/>
    <lineage>
        <taxon>Eukaryota</taxon>
        <taxon>Viridiplantae</taxon>
        <taxon>Streptophyta</taxon>
        <taxon>Embryophyta</taxon>
        <taxon>Tracheophyta</taxon>
        <taxon>Spermatophyta</taxon>
        <taxon>Magnoliopsida</taxon>
        <taxon>eudicotyledons</taxon>
        <taxon>Gunneridae</taxon>
        <taxon>Pentapetalae</taxon>
        <taxon>rosids</taxon>
        <taxon>fabids</taxon>
        <taxon>Rosales</taxon>
        <taxon>Moraceae</taxon>
        <taxon>Moreae</taxon>
        <taxon>Morus</taxon>
    </lineage>
</organism>
<protein>
    <submittedName>
        <fullName evidence="14">Serine/threonine-protein kinase BRI1-like 2</fullName>
    </submittedName>
</protein>
<comment type="similarity">
    <text evidence="3">Belongs to the RLP family.</text>
</comment>
<keyword evidence="5" id="KW-0433">Leucine-rich repeat</keyword>
<proteinExistence type="inferred from homology"/>
<evidence type="ECO:0000256" key="7">
    <source>
        <dbReference type="ARBA" id="ARBA00022729"/>
    </source>
</evidence>
<dbReference type="GO" id="GO:0016301">
    <property type="term" value="F:kinase activity"/>
    <property type="evidence" value="ECO:0007669"/>
    <property type="project" value="UniProtKB-KW"/>
</dbReference>
<dbReference type="FunFam" id="3.80.10.10:FF:000041">
    <property type="entry name" value="LRR receptor-like serine/threonine-protein kinase ERECTA"/>
    <property type="match status" value="1"/>
</dbReference>
<evidence type="ECO:0000256" key="4">
    <source>
        <dbReference type="ARBA" id="ARBA00022475"/>
    </source>
</evidence>
<evidence type="ECO:0000256" key="3">
    <source>
        <dbReference type="ARBA" id="ARBA00009592"/>
    </source>
</evidence>
<dbReference type="InterPro" id="IPR032675">
    <property type="entry name" value="LRR_dom_sf"/>
</dbReference>
<dbReference type="FunFam" id="3.80.10.10:FF:000213">
    <property type="entry name" value="Tyrosine-sulfated glycopeptide receptor 1"/>
    <property type="match status" value="1"/>
</dbReference>
<keyword evidence="12" id="KW-0325">Glycoprotein</keyword>
<keyword evidence="14" id="KW-0418">Kinase</keyword>
<accession>W9S0F0</accession>
<evidence type="ECO:0000256" key="12">
    <source>
        <dbReference type="ARBA" id="ARBA00023180"/>
    </source>
</evidence>
<keyword evidence="10" id="KW-0472">Membrane</keyword>
<dbReference type="PANTHER" id="PTHR48063:SF29">
    <property type="entry name" value="LRR RECEPTOR-LIKE KINASE FAMILY PROTEIN"/>
    <property type="match status" value="1"/>
</dbReference>
<dbReference type="GO" id="GO:0005886">
    <property type="term" value="C:plasma membrane"/>
    <property type="evidence" value="ECO:0007669"/>
    <property type="project" value="UniProtKB-SubCell"/>
</dbReference>
<keyword evidence="15" id="KW-1185">Reference proteome</keyword>
<keyword evidence="8" id="KW-0677">Repeat</keyword>
<dbReference type="STRING" id="981085.W9S0F0"/>
<dbReference type="eggNOG" id="KOG0619">
    <property type="taxonomic scope" value="Eukaryota"/>
</dbReference>
<keyword evidence="11" id="KW-0675">Receptor</keyword>
<dbReference type="Proteomes" id="UP000030645">
    <property type="component" value="Unassembled WGS sequence"/>
</dbReference>
<evidence type="ECO:0000256" key="9">
    <source>
        <dbReference type="ARBA" id="ARBA00022989"/>
    </source>
</evidence>
<sequence>MIPPSIGNLSKLRYLDLQAISYPRELWASDLHWLPNLSSLEYLNLGGVNLNKTYEGWLQAINMLPSLLELHLSKCNLGSSLQSLPHLNLMSLLVFDLSFNHFNSSSILQWLFNITTLFNLNLSWSNLGGPIPKFEQLDLSRNNLRGELPGSSFSVSLWIVDLSFNFFKGPFPLWSSVASLSLRNNMFSGPIPSRIGHVMPGLTFLDLVSGNFINGSIHPSLIKLKSLGTLDLSNNLLSGQIPNHWEGMQDLWSIDLSNNNVTGMIPSSLCSLPYLYWLQLSKNGLSGELSSSLRDCRRSVPVIDLRDNMFSGIIPKWIGKRLFSIEILRLRNNLLTGNIPEELCQLAFIHVLDLAHNNFSGPIPTCLGMMAGFQHSGFYSKVPPSKSQDFMSYMNMQLVLKGRQDDYVQLKIVNMIDLSVNSLSGEIPTTLTNLSKLVALNLSMNHLTGRIPEKIRDLKFLETLDLSWNRLEDPGPLSMSSLNFLSHLDVLHNTLSGTIPFTGQLNTLNDPSIYKGNSGLCGPPLPTLCSGPSVQVTDQSKEGTDDEDDDRHDKFWLYRKMEVRRRQGPIPPSMTSMTSLNYLNLSYNNLSGQIPSANQFQILDNPWIYEGNPGLCGPPLPTNCSFTSNGENSEEISQSAEEEDDDQVRRCHEGKAHGVLCSSNGSSAKKAEYARKLRLAIEEDEIPSDSLVLLIYVYANR</sequence>
<evidence type="ECO:0000256" key="11">
    <source>
        <dbReference type="ARBA" id="ARBA00023170"/>
    </source>
</evidence>
<comment type="subcellular location">
    <subcellularLocation>
        <location evidence="1">Cell membrane</location>
    </subcellularLocation>
    <subcellularLocation>
        <location evidence="2">Membrane</location>
        <topology evidence="2">Single-pass type I membrane protein</topology>
    </subcellularLocation>
</comment>
<name>W9S0F0_9ROSA</name>
<evidence type="ECO:0000256" key="5">
    <source>
        <dbReference type="ARBA" id="ARBA00022614"/>
    </source>
</evidence>
<evidence type="ECO:0000256" key="8">
    <source>
        <dbReference type="ARBA" id="ARBA00022737"/>
    </source>
</evidence>
<reference evidence="15" key="1">
    <citation type="submission" date="2013-01" db="EMBL/GenBank/DDBJ databases">
        <title>Draft Genome Sequence of a Mulberry Tree, Morus notabilis C.K. Schneid.</title>
        <authorList>
            <person name="He N."/>
            <person name="Zhao S."/>
        </authorList>
    </citation>
    <scope>NUCLEOTIDE SEQUENCE</scope>
</reference>
<feature type="region of interest" description="Disordered" evidence="13">
    <location>
        <begin position="531"/>
        <end position="550"/>
    </location>
</feature>
<evidence type="ECO:0000256" key="13">
    <source>
        <dbReference type="SAM" id="MobiDB-lite"/>
    </source>
</evidence>
<dbReference type="Pfam" id="PF00560">
    <property type="entry name" value="LRR_1"/>
    <property type="match status" value="5"/>
</dbReference>
<evidence type="ECO:0000313" key="14">
    <source>
        <dbReference type="EMBL" id="EXC06144.1"/>
    </source>
</evidence>
<keyword evidence="4" id="KW-1003">Cell membrane</keyword>
<dbReference type="PROSITE" id="PS51450">
    <property type="entry name" value="LRR"/>
    <property type="match status" value="1"/>
</dbReference>
<dbReference type="SUPFAM" id="SSF52047">
    <property type="entry name" value="RNI-like"/>
    <property type="match status" value="2"/>
</dbReference>
<keyword evidence="9" id="KW-1133">Transmembrane helix</keyword>
<evidence type="ECO:0000256" key="10">
    <source>
        <dbReference type="ARBA" id="ARBA00023136"/>
    </source>
</evidence>
<keyword evidence="6" id="KW-0812">Transmembrane</keyword>
<keyword evidence="14" id="KW-0808">Transferase</keyword>
<dbReference type="Gene3D" id="3.80.10.10">
    <property type="entry name" value="Ribonuclease Inhibitor"/>
    <property type="match status" value="2"/>
</dbReference>
<dbReference type="PANTHER" id="PTHR48063">
    <property type="entry name" value="LRR RECEPTOR-LIKE KINASE"/>
    <property type="match status" value="1"/>
</dbReference>
<dbReference type="InterPro" id="IPR001611">
    <property type="entry name" value="Leu-rich_rpt"/>
</dbReference>
<keyword evidence="7" id="KW-0732">Signal</keyword>
<gene>
    <name evidence="14" type="ORF">L484_005465</name>
</gene>
<dbReference type="Pfam" id="PF13855">
    <property type="entry name" value="LRR_8"/>
    <property type="match status" value="1"/>
</dbReference>
<evidence type="ECO:0000256" key="1">
    <source>
        <dbReference type="ARBA" id="ARBA00004236"/>
    </source>
</evidence>
<evidence type="ECO:0000256" key="6">
    <source>
        <dbReference type="ARBA" id="ARBA00022692"/>
    </source>
</evidence>
<dbReference type="EMBL" id="KE345553">
    <property type="protein sequence ID" value="EXC06144.1"/>
    <property type="molecule type" value="Genomic_DNA"/>
</dbReference>
<dbReference type="AlphaFoldDB" id="W9S0F0"/>
<dbReference type="InterPro" id="IPR046956">
    <property type="entry name" value="RLP23-like"/>
</dbReference>
<evidence type="ECO:0000313" key="15">
    <source>
        <dbReference type="Proteomes" id="UP000030645"/>
    </source>
</evidence>
<evidence type="ECO:0000256" key="2">
    <source>
        <dbReference type="ARBA" id="ARBA00004479"/>
    </source>
</evidence>